<evidence type="ECO:0000313" key="2">
    <source>
        <dbReference type="Proteomes" id="UP000887577"/>
    </source>
</evidence>
<name>A0A914YJ11_9BILA</name>
<dbReference type="WBParaSite" id="PSU_v2.g173.t1">
    <property type="protein sequence ID" value="PSU_v2.g173.t1"/>
    <property type="gene ID" value="PSU_v2.g173"/>
</dbReference>
<evidence type="ECO:0000313" key="3">
    <source>
        <dbReference type="WBParaSite" id="PSU_v2.g173.t1"/>
    </source>
</evidence>
<dbReference type="AlphaFoldDB" id="A0A914YJ11"/>
<keyword evidence="2" id="KW-1185">Reference proteome</keyword>
<feature type="chain" id="PRO_5037203433" evidence="1">
    <location>
        <begin position="20"/>
        <end position="189"/>
    </location>
</feature>
<protein>
    <submittedName>
        <fullName evidence="3">Uncharacterized protein</fullName>
    </submittedName>
</protein>
<feature type="signal peptide" evidence="1">
    <location>
        <begin position="1"/>
        <end position="19"/>
    </location>
</feature>
<dbReference type="Proteomes" id="UP000887577">
    <property type="component" value="Unplaced"/>
</dbReference>
<proteinExistence type="predicted"/>
<keyword evidence="1" id="KW-0732">Signal</keyword>
<evidence type="ECO:0000256" key="1">
    <source>
        <dbReference type="SAM" id="SignalP"/>
    </source>
</evidence>
<reference evidence="3" key="1">
    <citation type="submission" date="2022-11" db="UniProtKB">
        <authorList>
            <consortium name="WormBaseParasite"/>
        </authorList>
    </citation>
    <scope>IDENTIFICATION</scope>
</reference>
<sequence length="189" mass="21066">MKSIFHAVLFLAAINGVFSECSEEGEKAIKQCYSNYLKEVSLTTSPDSLKLGDLSYLSEVNIEKMGKAFGEKKKCIAGYENDCLNIKAFSNAFGASFNDTIVFLFLDFSLDYMYESESDDFKTTKEDAKCFSTFKLEGKCPPPKGCLGLEQYVNCAKNLLIQTCNNTEVAQTFYDAIMHAFKKVLPICG</sequence>
<organism evidence="2 3">
    <name type="scientific">Panagrolaimus superbus</name>
    <dbReference type="NCBI Taxonomy" id="310955"/>
    <lineage>
        <taxon>Eukaryota</taxon>
        <taxon>Metazoa</taxon>
        <taxon>Ecdysozoa</taxon>
        <taxon>Nematoda</taxon>
        <taxon>Chromadorea</taxon>
        <taxon>Rhabditida</taxon>
        <taxon>Tylenchina</taxon>
        <taxon>Panagrolaimomorpha</taxon>
        <taxon>Panagrolaimoidea</taxon>
        <taxon>Panagrolaimidae</taxon>
        <taxon>Panagrolaimus</taxon>
    </lineage>
</organism>
<accession>A0A914YJ11</accession>